<organism evidence="1 2">
    <name type="scientific">Panagrolaimus sp. JU765</name>
    <dbReference type="NCBI Taxonomy" id="591449"/>
    <lineage>
        <taxon>Eukaryota</taxon>
        <taxon>Metazoa</taxon>
        <taxon>Ecdysozoa</taxon>
        <taxon>Nematoda</taxon>
        <taxon>Chromadorea</taxon>
        <taxon>Rhabditida</taxon>
        <taxon>Tylenchina</taxon>
        <taxon>Panagrolaimomorpha</taxon>
        <taxon>Panagrolaimoidea</taxon>
        <taxon>Panagrolaimidae</taxon>
        <taxon>Panagrolaimus</taxon>
    </lineage>
</organism>
<dbReference type="Proteomes" id="UP000887576">
    <property type="component" value="Unplaced"/>
</dbReference>
<proteinExistence type="predicted"/>
<sequence>MAIPLSKKKIQFIREKLVDCNYKAIRDVLKTAFAELNNIAQVITEQALSNFRPFEDILVDLLDLKSNHCPAIILQSEVLRLNKVNPSFMLRRLADAANSVTNSFRPVAVIFELIGRPYLFPTFGHPGITSTRQWIPDNTTKSSISQITRWLSPSTDNQLPQTFFQYIMLKQPWFLVKHKDRDSEREDSVQFPNFMTSGSCTEVLLILILEAMAAMEENDLPLEHHLNQFNWQHLSDMATFLKDLYNLLYPTEETNVAAATECLKLVRYFAPAAIWLNFACLKDKLPIEPPANLSRQIENIKEILKSDDLSEEGFSAVIANACEFFL</sequence>
<accession>A0AC34QGG1</accession>
<evidence type="ECO:0000313" key="1">
    <source>
        <dbReference type="Proteomes" id="UP000887576"/>
    </source>
</evidence>
<reference evidence="2" key="1">
    <citation type="submission" date="2022-11" db="UniProtKB">
        <authorList>
            <consortium name="WormBaseParasite"/>
        </authorList>
    </citation>
    <scope>IDENTIFICATION</scope>
</reference>
<dbReference type="WBParaSite" id="JU765_v2.g16097.t1">
    <property type="protein sequence ID" value="JU765_v2.g16097.t1"/>
    <property type="gene ID" value="JU765_v2.g16097"/>
</dbReference>
<evidence type="ECO:0000313" key="2">
    <source>
        <dbReference type="WBParaSite" id="JU765_v2.g16097.t1"/>
    </source>
</evidence>
<name>A0AC34QGG1_9BILA</name>
<protein>
    <submittedName>
        <fullName evidence="2">Mediator of RNA polymerase II transcription subunit 23</fullName>
    </submittedName>
</protein>